<reference evidence="1 2" key="1">
    <citation type="submission" date="2023-08" db="EMBL/GenBank/DDBJ databases">
        <title>A Necator americanus chromosomal reference genome.</title>
        <authorList>
            <person name="Ilik V."/>
            <person name="Petrzelkova K.J."/>
            <person name="Pardy F."/>
            <person name="Fuh T."/>
            <person name="Niatou-Singa F.S."/>
            <person name="Gouil Q."/>
            <person name="Baker L."/>
            <person name="Ritchie M.E."/>
            <person name="Jex A.R."/>
            <person name="Gazzola D."/>
            <person name="Li H."/>
            <person name="Toshio Fujiwara R."/>
            <person name="Zhan B."/>
            <person name="Aroian R.V."/>
            <person name="Pafco B."/>
            <person name="Schwarz E.M."/>
        </authorList>
    </citation>
    <scope>NUCLEOTIDE SEQUENCE [LARGE SCALE GENOMIC DNA]</scope>
    <source>
        <strain evidence="1 2">Aroian</strain>
        <tissue evidence="1">Whole animal</tissue>
    </source>
</reference>
<comment type="caution">
    <text evidence="1">The sequence shown here is derived from an EMBL/GenBank/DDBJ whole genome shotgun (WGS) entry which is preliminary data.</text>
</comment>
<evidence type="ECO:0000313" key="1">
    <source>
        <dbReference type="EMBL" id="KAK6763712.1"/>
    </source>
</evidence>
<evidence type="ECO:0000313" key="2">
    <source>
        <dbReference type="Proteomes" id="UP001303046"/>
    </source>
</evidence>
<dbReference type="Proteomes" id="UP001303046">
    <property type="component" value="Unassembled WGS sequence"/>
</dbReference>
<protein>
    <submittedName>
        <fullName evidence="1">Uncharacterized protein</fullName>
    </submittedName>
</protein>
<organism evidence="1 2">
    <name type="scientific">Necator americanus</name>
    <name type="common">Human hookworm</name>
    <dbReference type="NCBI Taxonomy" id="51031"/>
    <lineage>
        <taxon>Eukaryota</taxon>
        <taxon>Metazoa</taxon>
        <taxon>Ecdysozoa</taxon>
        <taxon>Nematoda</taxon>
        <taxon>Chromadorea</taxon>
        <taxon>Rhabditida</taxon>
        <taxon>Rhabditina</taxon>
        <taxon>Rhabditomorpha</taxon>
        <taxon>Strongyloidea</taxon>
        <taxon>Ancylostomatidae</taxon>
        <taxon>Bunostominae</taxon>
        <taxon>Necator</taxon>
    </lineage>
</organism>
<keyword evidence="2" id="KW-1185">Reference proteome</keyword>
<dbReference type="EMBL" id="JAVFWL010000006">
    <property type="protein sequence ID" value="KAK6763712.1"/>
    <property type="molecule type" value="Genomic_DNA"/>
</dbReference>
<gene>
    <name evidence="1" type="primary">Necator_chrX.g24316</name>
    <name evidence="1" type="ORF">RB195_024151</name>
</gene>
<proteinExistence type="predicted"/>
<name>A0ABR1EM11_NECAM</name>
<accession>A0ABR1EM11</accession>
<sequence>MATKTIHGNSQYQKPSLLRWKWESPDGGYHNDQTIVSKRFWLTDVAVVPKFYTGSDHRLFRGRFPSTRRENIDGEYERLVEHFQNCAMKAKSFKTTKRRLSLETLDLIRQRRRSRAASNQELMCQLRRLWREATKKTLKREEQKCWLKLQRRDRAFVMPVETSSIEKQQCLLSGSQMQQLQHRKGGMEKVIQDFYSDLFDTHVHLPLYHLREDGQS</sequence>